<sequence>MKSAAIRCAVKEKSKPSPETGHIHRKIPSRG</sequence>
<keyword evidence="3" id="KW-1185">Reference proteome</keyword>
<feature type="region of interest" description="Disordered" evidence="1">
    <location>
        <begin position="1"/>
        <end position="31"/>
    </location>
</feature>
<feature type="non-terminal residue" evidence="2">
    <location>
        <position position="31"/>
    </location>
</feature>
<dbReference type="EMBL" id="BMAW01070641">
    <property type="protein sequence ID" value="GFT74290.1"/>
    <property type="molecule type" value="Genomic_DNA"/>
</dbReference>
<comment type="caution">
    <text evidence="2">The sequence shown here is derived from an EMBL/GenBank/DDBJ whole genome shotgun (WGS) entry which is preliminary data.</text>
</comment>
<reference evidence="2" key="1">
    <citation type="submission" date="2020-08" db="EMBL/GenBank/DDBJ databases">
        <title>Multicomponent nature underlies the extraordinary mechanical properties of spider dragline silk.</title>
        <authorList>
            <person name="Kono N."/>
            <person name="Nakamura H."/>
            <person name="Mori M."/>
            <person name="Yoshida Y."/>
            <person name="Ohtoshi R."/>
            <person name="Malay A.D."/>
            <person name="Moran D.A.P."/>
            <person name="Tomita M."/>
            <person name="Numata K."/>
            <person name="Arakawa K."/>
        </authorList>
    </citation>
    <scope>NUCLEOTIDE SEQUENCE</scope>
</reference>
<dbReference type="AlphaFoldDB" id="A0A8X6PP75"/>
<evidence type="ECO:0000313" key="2">
    <source>
        <dbReference type="EMBL" id="GFT74290.1"/>
    </source>
</evidence>
<evidence type="ECO:0000256" key="1">
    <source>
        <dbReference type="SAM" id="MobiDB-lite"/>
    </source>
</evidence>
<gene>
    <name evidence="2" type="ORF">NPIL_445961</name>
</gene>
<name>A0A8X6PP75_NEPPI</name>
<protein>
    <submittedName>
        <fullName evidence="2">Uncharacterized protein</fullName>
    </submittedName>
</protein>
<proteinExistence type="predicted"/>
<accession>A0A8X6PP75</accession>
<organism evidence="2 3">
    <name type="scientific">Nephila pilipes</name>
    <name type="common">Giant wood spider</name>
    <name type="synonym">Nephila maculata</name>
    <dbReference type="NCBI Taxonomy" id="299642"/>
    <lineage>
        <taxon>Eukaryota</taxon>
        <taxon>Metazoa</taxon>
        <taxon>Ecdysozoa</taxon>
        <taxon>Arthropoda</taxon>
        <taxon>Chelicerata</taxon>
        <taxon>Arachnida</taxon>
        <taxon>Araneae</taxon>
        <taxon>Araneomorphae</taxon>
        <taxon>Entelegynae</taxon>
        <taxon>Araneoidea</taxon>
        <taxon>Nephilidae</taxon>
        <taxon>Nephila</taxon>
    </lineage>
</organism>
<evidence type="ECO:0000313" key="3">
    <source>
        <dbReference type="Proteomes" id="UP000887013"/>
    </source>
</evidence>
<dbReference type="Proteomes" id="UP000887013">
    <property type="component" value="Unassembled WGS sequence"/>
</dbReference>